<dbReference type="PANTHER" id="PTHR43520:SF8">
    <property type="entry name" value="P-TYPE CU(+) TRANSPORTER"/>
    <property type="match status" value="1"/>
</dbReference>
<keyword evidence="4" id="KW-0460">Magnesium</keyword>
<dbReference type="SUPFAM" id="SSF55008">
    <property type="entry name" value="HMA, heavy metal-associated domain"/>
    <property type="match status" value="2"/>
</dbReference>
<dbReference type="CDD" id="cd00371">
    <property type="entry name" value="HMA"/>
    <property type="match status" value="2"/>
</dbReference>
<accession>A0ABZ0KVF8</accession>
<keyword evidence="2" id="KW-0479">Metal-binding</keyword>
<dbReference type="InterPro" id="IPR036163">
    <property type="entry name" value="HMA_dom_sf"/>
</dbReference>
<evidence type="ECO:0000256" key="2">
    <source>
        <dbReference type="ARBA" id="ARBA00022723"/>
    </source>
</evidence>
<organism evidence="8 9">
    <name type="scientific">Sporosarcina jeotgali</name>
    <dbReference type="NCBI Taxonomy" id="3020056"/>
    <lineage>
        <taxon>Bacteria</taxon>
        <taxon>Bacillati</taxon>
        <taxon>Bacillota</taxon>
        <taxon>Bacilli</taxon>
        <taxon>Bacillales</taxon>
        <taxon>Caryophanaceae</taxon>
        <taxon>Sporosarcina</taxon>
    </lineage>
</organism>
<gene>
    <name evidence="8" type="ORF">PGH26_13960</name>
</gene>
<name>A0ABZ0KVF8_9BACL</name>
<dbReference type="Proteomes" id="UP001303532">
    <property type="component" value="Chromosome"/>
</dbReference>
<evidence type="ECO:0000256" key="3">
    <source>
        <dbReference type="ARBA" id="ARBA00022796"/>
    </source>
</evidence>
<feature type="domain" description="HMA" evidence="7">
    <location>
        <begin position="4"/>
        <end position="70"/>
    </location>
</feature>
<evidence type="ECO:0000256" key="5">
    <source>
        <dbReference type="ARBA" id="ARBA00022967"/>
    </source>
</evidence>
<proteinExistence type="predicted"/>
<keyword evidence="3" id="KW-0187">Copper transport</keyword>
<dbReference type="Gene3D" id="3.30.70.100">
    <property type="match status" value="2"/>
</dbReference>
<sequence>MSEKRIDIPITGMRCAACANRIEKGRFRMDGVKEVAVNFATEKAAVTVESDAADLPAIRAKIQSLGYEVTERDLHLQLTGMTCAACSARIEKVLSRMSGVYNVNVNLALETGRVSWDRSNYHRCTA</sequence>
<dbReference type="InterPro" id="IPR017969">
    <property type="entry name" value="Heavy-metal-associated_CS"/>
</dbReference>
<dbReference type="PANTHER" id="PTHR43520">
    <property type="entry name" value="ATP7, ISOFORM B"/>
    <property type="match status" value="1"/>
</dbReference>
<dbReference type="EMBL" id="CP116341">
    <property type="protein sequence ID" value="WOV83960.1"/>
    <property type="molecule type" value="Genomic_DNA"/>
</dbReference>
<evidence type="ECO:0000256" key="1">
    <source>
        <dbReference type="ARBA" id="ARBA00004127"/>
    </source>
</evidence>
<evidence type="ECO:0000256" key="4">
    <source>
        <dbReference type="ARBA" id="ARBA00022842"/>
    </source>
</evidence>
<dbReference type="Pfam" id="PF00403">
    <property type="entry name" value="HMA"/>
    <property type="match status" value="2"/>
</dbReference>
<evidence type="ECO:0000259" key="7">
    <source>
        <dbReference type="PROSITE" id="PS50846"/>
    </source>
</evidence>
<keyword evidence="3" id="KW-0406">Ion transport</keyword>
<dbReference type="PROSITE" id="PS01047">
    <property type="entry name" value="HMA_1"/>
    <property type="match status" value="1"/>
</dbReference>
<evidence type="ECO:0000313" key="8">
    <source>
        <dbReference type="EMBL" id="WOV83960.1"/>
    </source>
</evidence>
<feature type="domain" description="HMA" evidence="7">
    <location>
        <begin position="72"/>
        <end position="126"/>
    </location>
</feature>
<evidence type="ECO:0000313" key="9">
    <source>
        <dbReference type="Proteomes" id="UP001303532"/>
    </source>
</evidence>
<protein>
    <submittedName>
        <fullName evidence="8">Copper ion binding protein</fullName>
    </submittedName>
</protein>
<keyword evidence="9" id="KW-1185">Reference proteome</keyword>
<reference evidence="8 9" key="1">
    <citation type="submission" date="2023-01" db="EMBL/GenBank/DDBJ databases">
        <title>Sporosarcina sp. nov., isolated from Korean tranditional fermented seafood 'Jeotgal'.</title>
        <authorList>
            <person name="Yang A.-I."/>
        </authorList>
    </citation>
    <scope>NUCLEOTIDE SEQUENCE [LARGE SCALE GENOMIC DNA]</scope>
    <source>
        <strain evidence="8 9">B2O-1</strain>
    </source>
</reference>
<dbReference type="NCBIfam" id="TIGR00003">
    <property type="entry name" value="copper ion binding protein"/>
    <property type="match status" value="2"/>
</dbReference>
<comment type="subcellular location">
    <subcellularLocation>
        <location evidence="1">Endomembrane system</location>
        <topology evidence="1">Multi-pass membrane protein</topology>
    </subcellularLocation>
</comment>
<dbReference type="PROSITE" id="PS50846">
    <property type="entry name" value="HMA_2"/>
    <property type="match status" value="2"/>
</dbReference>
<dbReference type="InterPro" id="IPR006122">
    <property type="entry name" value="HMA_Cu_ion-bd"/>
</dbReference>
<evidence type="ECO:0000256" key="6">
    <source>
        <dbReference type="ARBA" id="ARBA00023008"/>
    </source>
</evidence>
<dbReference type="RefSeq" id="WP_323691644.1">
    <property type="nucleotide sequence ID" value="NZ_CP116341.1"/>
</dbReference>
<keyword evidence="5" id="KW-1278">Translocase</keyword>
<keyword evidence="3" id="KW-0813">Transport</keyword>
<keyword evidence="6" id="KW-0186">Copper</keyword>
<dbReference type="InterPro" id="IPR006121">
    <property type="entry name" value="HMA_dom"/>
</dbReference>